<dbReference type="EMBL" id="CAEKKB010000005">
    <property type="protein sequence ID" value="CAB4311993.1"/>
    <property type="molecule type" value="Genomic_DNA"/>
</dbReference>
<evidence type="ECO:0000313" key="3">
    <source>
        <dbReference type="EMBL" id="CAB4311993.1"/>
    </source>
</evidence>
<dbReference type="Proteomes" id="UP000507245">
    <property type="component" value="Unassembled WGS sequence"/>
</dbReference>
<dbReference type="AlphaFoldDB" id="A0A6J5XHL7"/>
<evidence type="ECO:0000313" key="4">
    <source>
        <dbReference type="Proteomes" id="UP000507222"/>
    </source>
</evidence>
<reference evidence="5" key="1">
    <citation type="journal article" date="2020" name="Genome Biol.">
        <title>Gamete binning: chromosome-level and haplotype-resolved genome assembly enabled by high-throughput single-cell sequencing of gamete genomes.</title>
        <authorList>
            <person name="Campoy J.A."/>
            <person name="Sun H."/>
            <person name="Goel M."/>
            <person name="Jiao W.-B."/>
            <person name="Folz-Donahue K."/>
            <person name="Wang N."/>
            <person name="Rubio M."/>
            <person name="Liu C."/>
            <person name="Kukat C."/>
            <person name="Ruiz D."/>
            <person name="Huettel B."/>
            <person name="Schneeberger K."/>
        </authorList>
    </citation>
    <scope>NUCLEOTIDE SEQUENCE [LARGE SCALE GENOMIC DNA]</scope>
    <source>
        <strain evidence="5">cv. Rojo Pasion</strain>
    </source>
</reference>
<dbReference type="EMBL" id="CAEKDK010000005">
    <property type="protein sequence ID" value="CAB4281509.1"/>
    <property type="molecule type" value="Genomic_DNA"/>
</dbReference>
<dbReference type="InterPro" id="IPR000626">
    <property type="entry name" value="Ubiquitin-like_dom"/>
</dbReference>
<reference evidence="3 4" key="2">
    <citation type="submission" date="2020-05" db="EMBL/GenBank/DDBJ databases">
        <authorList>
            <person name="Campoy J."/>
            <person name="Schneeberger K."/>
            <person name="Spophaly S."/>
        </authorList>
    </citation>
    <scope>NUCLEOTIDE SEQUENCE [LARGE SCALE GENOMIC DNA]</scope>
    <source>
        <strain evidence="3">PruArmRojPasFocal</strain>
    </source>
</reference>
<evidence type="ECO:0000313" key="5">
    <source>
        <dbReference type="Proteomes" id="UP000507245"/>
    </source>
</evidence>
<evidence type="ECO:0000313" key="2">
    <source>
        <dbReference type="EMBL" id="CAB4281509.1"/>
    </source>
</evidence>
<dbReference type="Gene3D" id="3.10.20.90">
    <property type="entry name" value="Phosphatidylinositol 3-kinase Catalytic Subunit, Chain A, domain 1"/>
    <property type="match status" value="1"/>
</dbReference>
<dbReference type="Proteomes" id="UP000507222">
    <property type="component" value="Unassembled WGS sequence"/>
</dbReference>
<gene>
    <name evidence="2" type="ORF">CURHAP_LOCUS34591</name>
    <name evidence="3" type="ORF">ORAREDHAP_LOCUS34260</name>
</gene>
<dbReference type="InterPro" id="IPR029071">
    <property type="entry name" value="Ubiquitin-like_domsf"/>
</dbReference>
<organism evidence="3 5">
    <name type="scientific">Prunus armeniaca</name>
    <name type="common">Apricot</name>
    <name type="synonym">Armeniaca vulgaris</name>
    <dbReference type="NCBI Taxonomy" id="36596"/>
    <lineage>
        <taxon>Eukaryota</taxon>
        <taxon>Viridiplantae</taxon>
        <taxon>Streptophyta</taxon>
        <taxon>Embryophyta</taxon>
        <taxon>Tracheophyta</taxon>
        <taxon>Spermatophyta</taxon>
        <taxon>Magnoliopsida</taxon>
        <taxon>eudicotyledons</taxon>
        <taxon>Gunneridae</taxon>
        <taxon>Pentapetalae</taxon>
        <taxon>rosids</taxon>
        <taxon>fabids</taxon>
        <taxon>Rosales</taxon>
        <taxon>Rosaceae</taxon>
        <taxon>Amygdaloideae</taxon>
        <taxon>Amygdaleae</taxon>
        <taxon>Prunus</taxon>
    </lineage>
</organism>
<dbReference type="InterPro" id="IPR040015">
    <property type="entry name" value="UBL3-like"/>
</dbReference>
<dbReference type="PANTHER" id="PTHR13169:SF12">
    <property type="entry name" value="MEMBRANE-ANCHORED UBIQUITIN-FOLD PROTEIN"/>
    <property type="match status" value="1"/>
</dbReference>
<dbReference type="PROSITE" id="PS50053">
    <property type="entry name" value="UBIQUITIN_2"/>
    <property type="match status" value="1"/>
</dbReference>
<proteinExistence type="predicted"/>
<evidence type="ECO:0000259" key="1">
    <source>
        <dbReference type="PROSITE" id="PS50053"/>
    </source>
</evidence>
<protein>
    <recommendedName>
        <fullName evidence="1">Ubiquitin-like domain-containing protein</fullName>
    </recommendedName>
</protein>
<dbReference type="PANTHER" id="PTHR13169">
    <property type="entry name" value="UBIQUITIN-LIKE PROTEIN 3 HCG-1 PROTEIN"/>
    <property type="match status" value="1"/>
</dbReference>
<dbReference type="Pfam" id="PF13881">
    <property type="entry name" value="Rad60-SLD_2"/>
    <property type="match status" value="1"/>
</dbReference>
<accession>A0A6J5XHL7</accession>
<dbReference type="SUPFAM" id="SSF54236">
    <property type="entry name" value="Ubiquitin-like"/>
    <property type="match status" value="1"/>
</dbReference>
<dbReference type="OrthoDB" id="1043111at2759"/>
<dbReference type="InterPro" id="IPR039540">
    <property type="entry name" value="UBL3-like_ubiquitin_dom"/>
</dbReference>
<dbReference type="CDD" id="cd01814">
    <property type="entry name" value="Ubl_MUBs_plant"/>
    <property type="match status" value="1"/>
</dbReference>
<sequence length="131" mass="14568">MGQREEIELKFRIYDGTDIGHHSYAPSMTVANLKKRLLAEWPQAKTVTPKSANEVKLIHSGRILENNKTLADSRITSANQPGGGAVIMHAVVQPLVPKQKKTGDYSCCVKPYTKTSIVDKANPRFLIHMLK</sequence>
<feature type="domain" description="Ubiquitin-like" evidence="1">
    <location>
        <begin position="7"/>
        <end position="79"/>
    </location>
</feature>
<keyword evidence="5" id="KW-1185">Reference proteome</keyword>
<name>A0A6J5XHL7_PRUAR</name>